<protein>
    <submittedName>
        <fullName evidence="2">DUF2493 domain-containing protein</fullName>
    </submittedName>
</protein>
<dbReference type="InterPro" id="IPR019627">
    <property type="entry name" value="YAcAr"/>
</dbReference>
<evidence type="ECO:0000313" key="3">
    <source>
        <dbReference type="Proteomes" id="UP001595844"/>
    </source>
</evidence>
<dbReference type="Proteomes" id="UP001595844">
    <property type="component" value="Unassembled WGS sequence"/>
</dbReference>
<keyword evidence="3" id="KW-1185">Reference proteome</keyword>
<dbReference type="RefSeq" id="WP_378555914.1">
    <property type="nucleotide sequence ID" value="NZ_JBHSDL010000005.1"/>
</dbReference>
<evidence type="ECO:0000313" key="2">
    <source>
        <dbReference type="EMBL" id="MFC4373291.1"/>
    </source>
</evidence>
<feature type="domain" description="YspA cpYpsA-related SLOG" evidence="1">
    <location>
        <begin position="3"/>
        <end position="66"/>
    </location>
</feature>
<sequence length="139" mass="14980">MKRLLVTGSRNWSDRQAIRDAVAAAWRHLQPGPIVLVHGAADGADSIAADIWGSAGLPVESHPADWGHCDTTCKHVPRARRDGTPYCPAAGPRRNLEMIRAGADLCLAFPLGKAIGTQHCIRHARAAGIPVWERSARIL</sequence>
<proteinExistence type="predicted"/>
<comment type="caution">
    <text evidence="2">The sequence shown here is derived from an EMBL/GenBank/DDBJ whole genome shotgun (WGS) entry which is preliminary data.</text>
</comment>
<reference evidence="3" key="1">
    <citation type="journal article" date="2019" name="Int. J. Syst. Evol. Microbiol.">
        <title>The Global Catalogue of Microorganisms (GCM) 10K type strain sequencing project: providing services to taxonomists for standard genome sequencing and annotation.</title>
        <authorList>
            <consortium name="The Broad Institute Genomics Platform"/>
            <consortium name="The Broad Institute Genome Sequencing Center for Infectious Disease"/>
            <person name="Wu L."/>
            <person name="Ma J."/>
        </authorList>
    </citation>
    <scope>NUCLEOTIDE SEQUENCE [LARGE SCALE GENOMIC DNA]</scope>
    <source>
        <strain evidence="3">IBRC-M 10490</strain>
    </source>
</reference>
<dbReference type="EMBL" id="JBHSDL010000005">
    <property type="protein sequence ID" value="MFC4373291.1"/>
    <property type="molecule type" value="Genomic_DNA"/>
</dbReference>
<name>A0ABV8VC75_9NOCA</name>
<accession>A0ABV8VC75</accession>
<organism evidence="2 3">
    <name type="scientific">Nocardia halotolerans</name>
    <dbReference type="NCBI Taxonomy" id="1755878"/>
    <lineage>
        <taxon>Bacteria</taxon>
        <taxon>Bacillati</taxon>
        <taxon>Actinomycetota</taxon>
        <taxon>Actinomycetes</taxon>
        <taxon>Mycobacteriales</taxon>
        <taxon>Nocardiaceae</taxon>
        <taxon>Nocardia</taxon>
    </lineage>
</organism>
<gene>
    <name evidence="2" type="ORF">ACFO5K_04180</name>
</gene>
<dbReference type="Pfam" id="PF10686">
    <property type="entry name" value="YAcAr"/>
    <property type="match status" value="1"/>
</dbReference>
<evidence type="ECO:0000259" key="1">
    <source>
        <dbReference type="Pfam" id="PF10686"/>
    </source>
</evidence>